<keyword evidence="2" id="KW-1185">Reference proteome</keyword>
<dbReference type="Proteomes" id="UP000555103">
    <property type="component" value="Unassembled WGS sequence"/>
</dbReference>
<evidence type="ECO:0000313" key="1">
    <source>
        <dbReference type="EMBL" id="MBB4036572.1"/>
    </source>
</evidence>
<dbReference type="RefSeq" id="WP_183307472.1">
    <property type="nucleotide sequence ID" value="NZ_JACIEP010000008.1"/>
</dbReference>
<proteinExistence type="predicted"/>
<protein>
    <submittedName>
        <fullName evidence="1">Uncharacterized protein</fullName>
    </submittedName>
</protein>
<sequence length="60" mass="6734">MKKTLLLLTVCFVLISRTDEQGARKTLIDAGYKPIEVGGYDPFAGSESDWYITKFKAYSP</sequence>
<gene>
    <name evidence="1" type="ORF">GGR21_002478</name>
</gene>
<organism evidence="1 2">
    <name type="scientific">Dysgonomonas hofstadii</name>
    <dbReference type="NCBI Taxonomy" id="637886"/>
    <lineage>
        <taxon>Bacteria</taxon>
        <taxon>Pseudomonadati</taxon>
        <taxon>Bacteroidota</taxon>
        <taxon>Bacteroidia</taxon>
        <taxon>Bacteroidales</taxon>
        <taxon>Dysgonomonadaceae</taxon>
        <taxon>Dysgonomonas</taxon>
    </lineage>
</organism>
<reference evidence="1 2" key="1">
    <citation type="submission" date="2020-08" db="EMBL/GenBank/DDBJ databases">
        <title>Genomic Encyclopedia of Type Strains, Phase IV (KMG-IV): sequencing the most valuable type-strain genomes for metagenomic binning, comparative biology and taxonomic classification.</title>
        <authorList>
            <person name="Goeker M."/>
        </authorList>
    </citation>
    <scope>NUCLEOTIDE SEQUENCE [LARGE SCALE GENOMIC DNA]</scope>
    <source>
        <strain evidence="1 2">DSM 104969</strain>
    </source>
</reference>
<name>A0A840CVS0_9BACT</name>
<dbReference type="AlphaFoldDB" id="A0A840CVS0"/>
<evidence type="ECO:0000313" key="2">
    <source>
        <dbReference type="Proteomes" id="UP000555103"/>
    </source>
</evidence>
<accession>A0A840CVS0</accession>
<dbReference type="EMBL" id="JACIEP010000008">
    <property type="protein sequence ID" value="MBB4036572.1"/>
    <property type="molecule type" value="Genomic_DNA"/>
</dbReference>
<comment type="caution">
    <text evidence="1">The sequence shown here is derived from an EMBL/GenBank/DDBJ whole genome shotgun (WGS) entry which is preliminary data.</text>
</comment>